<dbReference type="AlphaFoldDB" id="A0AAN7T6U0"/>
<protein>
    <submittedName>
        <fullName evidence="3">Uncharacterized protein</fullName>
    </submittedName>
</protein>
<dbReference type="Gene3D" id="3.30.559.10">
    <property type="entry name" value="Chloramphenicol acetyltransferase-like domain"/>
    <property type="match status" value="2"/>
</dbReference>
<dbReference type="InterPro" id="IPR023213">
    <property type="entry name" value="CAT-like_dom_sf"/>
</dbReference>
<reference evidence="3 4" key="1">
    <citation type="submission" date="2023-08" db="EMBL/GenBank/DDBJ databases">
        <title>Black Yeasts Isolated from many extreme environments.</title>
        <authorList>
            <person name="Coleine C."/>
            <person name="Stajich J.E."/>
            <person name="Selbmann L."/>
        </authorList>
    </citation>
    <scope>NUCLEOTIDE SEQUENCE [LARGE SCALE GENOMIC DNA]</scope>
    <source>
        <strain evidence="3 4">CCFEE 5910</strain>
    </source>
</reference>
<dbReference type="PANTHER" id="PTHR31642">
    <property type="entry name" value="TRICHOTHECENE 3-O-ACETYLTRANSFERASE"/>
    <property type="match status" value="1"/>
</dbReference>
<dbReference type="Pfam" id="PF02458">
    <property type="entry name" value="Transferase"/>
    <property type="match status" value="1"/>
</dbReference>
<keyword evidence="1" id="KW-0808">Transferase</keyword>
<dbReference type="PANTHER" id="PTHR31642:SF310">
    <property type="entry name" value="FATTY ALCOHOL:CAFFEOYL-COA ACYLTRANSFERASE"/>
    <property type="match status" value="1"/>
</dbReference>
<feature type="region of interest" description="Disordered" evidence="2">
    <location>
        <begin position="1"/>
        <end position="64"/>
    </location>
</feature>
<keyword evidence="4" id="KW-1185">Reference proteome</keyword>
<feature type="compositionally biased region" description="Polar residues" evidence="2">
    <location>
        <begin position="32"/>
        <end position="44"/>
    </location>
</feature>
<dbReference type="GO" id="GO:0044550">
    <property type="term" value="P:secondary metabolite biosynthetic process"/>
    <property type="evidence" value="ECO:0007669"/>
    <property type="project" value="TreeGrafter"/>
</dbReference>
<sequence length="537" mass="59492">MNKPGALSVENTDTSQLDGTLLSPQHHHSMSEPVSSEEGSTPLDSTSGGNGSRSSSHGSGESLHTEHVVKLSSIEHCMPRAYIRICLTYRLGTGQDVHKAVQGLENYIRGIVRAKPYLAGNVVDVDVPGSNISRAEIRFTAQDYLNYPGVAVKTLCDEHGLLLRYEQLDADGCPPSRLRPEDVSALAPDVDPRQASPVFRVQANLVVGGLIVSFYLHHCISDGTGFDLITSGRILNDDFTFICPPSLSHQNTATLDKFLEEFAQHKSNVRRELSRAPSTVTNTRQLRAQRLDQPPLPKNQPGRGCVLMLAASLLSSTKDNMNQYEDPGSMYHTTNSVVMALLWRHMTRARRPSLAHISNVQTSKLLIPINIRDTMTPPLPEGYFGAAVDSAKAEMELDLLIGMQEDTLYRVSRTIREAIKGVDDGYVRELIAFANAADQLTDVHDIQASNMDRVTGADMYITSWLDFKTYQHDLGMGLGGPDWVRKPWSRDPGSCIILPRKTDNPSYIEVVVQMTGADMDRLLQDQYFMKYVLRVID</sequence>
<feature type="compositionally biased region" description="Polar residues" evidence="2">
    <location>
        <begin position="9"/>
        <end position="18"/>
    </location>
</feature>
<evidence type="ECO:0000256" key="1">
    <source>
        <dbReference type="ARBA" id="ARBA00022679"/>
    </source>
</evidence>
<organism evidence="3 4">
    <name type="scientific">Lithohypha guttulata</name>
    <dbReference type="NCBI Taxonomy" id="1690604"/>
    <lineage>
        <taxon>Eukaryota</taxon>
        <taxon>Fungi</taxon>
        <taxon>Dikarya</taxon>
        <taxon>Ascomycota</taxon>
        <taxon>Pezizomycotina</taxon>
        <taxon>Eurotiomycetes</taxon>
        <taxon>Chaetothyriomycetidae</taxon>
        <taxon>Chaetothyriales</taxon>
        <taxon>Trichomeriaceae</taxon>
        <taxon>Lithohypha</taxon>
    </lineage>
</organism>
<dbReference type="Proteomes" id="UP001309876">
    <property type="component" value="Unassembled WGS sequence"/>
</dbReference>
<dbReference type="GO" id="GO:0016747">
    <property type="term" value="F:acyltransferase activity, transferring groups other than amino-acyl groups"/>
    <property type="evidence" value="ECO:0007669"/>
    <property type="project" value="TreeGrafter"/>
</dbReference>
<dbReference type="InterPro" id="IPR050317">
    <property type="entry name" value="Plant_Fungal_Acyltransferase"/>
</dbReference>
<accession>A0AAN7T6U0</accession>
<evidence type="ECO:0000313" key="4">
    <source>
        <dbReference type="Proteomes" id="UP001309876"/>
    </source>
</evidence>
<proteinExistence type="predicted"/>
<comment type="caution">
    <text evidence="3">The sequence shown here is derived from an EMBL/GenBank/DDBJ whole genome shotgun (WGS) entry which is preliminary data.</text>
</comment>
<evidence type="ECO:0000313" key="3">
    <source>
        <dbReference type="EMBL" id="KAK5091558.1"/>
    </source>
</evidence>
<feature type="compositionally biased region" description="Low complexity" evidence="2">
    <location>
        <begin position="52"/>
        <end position="62"/>
    </location>
</feature>
<dbReference type="EMBL" id="JAVRRJ010000001">
    <property type="protein sequence ID" value="KAK5091558.1"/>
    <property type="molecule type" value="Genomic_DNA"/>
</dbReference>
<name>A0AAN7T6U0_9EURO</name>
<evidence type="ECO:0000256" key="2">
    <source>
        <dbReference type="SAM" id="MobiDB-lite"/>
    </source>
</evidence>
<gene>
    <name evidence="3" type="ORF">LTR05_001743</name>
</gene>